<feature type="domain" description="Zn(2)-C6 fungal-type" evidence="4">
    <location>
        <begin position="13"/>
        <end position="41"/>
    </location>
</feature>
<dbReference type="Gene3D" id="4.10.240.10">
    <property type="entry name" value="Zn(2)-C6 fungal-type DNA-binding domain"/>
    <property type="match status" value="1"/>
</dbReference>
<evidence type="ECO:0000313" key="6">
    <source>
        <dbReference type="Proteomes" id="UP000663888"/>
    </source>
</evidence>
<organism evidence="5 6">
    <name type="scientific">Rhizoctonia solani</name>
    <dbReference type="NCBI Taxonomy" id="456999"/>
    <lineage>
        <taxon>Eukaryota</taxon>
        <taxon>Fungi</taxon>
        <taxon>Dikarya</taxon>
        <taxon>Basidiomycota</taxon>
        <taxon>Agaricomycotina</taxon>
        <taxon>Agaricomycetes</taxon>
        <taxon>Cantharellales</taxon>
        <taxon>Ceratobasidiaceae</taxon>
        <taxon>Rhizoctonia</taxon>
    </lineage>
</organism>
<dbReference type="GO" id="GO:0005634">
    <property type="term" value="C:nucleus"/>
    <property type="evidence" value="ECO:0007669"/>
    <property type="project" value="UniProtKB-SubCell"/>
</dbReference>
<dbReference type="InterPro" id="IPR036864">
    <property type="entry name" value="Zn2-C6_fun-type_DNA-bd_sf"/>
</dbReference>
<keyword evidence="2" id="KW-0539">Nucleus</keyword>
<feature type="region of interest" description="Disordered" evidence="3">
    <location>
        <begin position="152"/>
        <end position="174"/>
    </location>
</feature>
<evidence type="ECO:0000256" key="3">
    <source>
        <dbReference type="SAM" id="MobiDB-lite"/>
    </source>
</evidence>
<dbReference type="Pfam" id="PF00172">
    <property type="entry name" value="Zn_clus"/>
    <property type="match status" value="1"/>
</dbReference>
<evidence type="ECO:0000259" key="4">
    <source>
        <dbReference type="PROSITE" id="PS50048"/>
    </source>
</evidence>
<dbReference type="CDD" id="cd00067">
    <property type="entry name" value="GAL4"/>
    <property type="match status" value="1"/>
</dbReference>
<dbReference type="InterPro" id="IPR021858">
    <property type="entry name" value="Fun_TF"/>
</dbReference>
<comment type="subcellular location">
    <subcellularLocation>
        <location evidence="1">Nucleus</location>
    </subcellularLocation>
</comment>
<protein>
    <recommendedName>
        <fullName evidence="4">Zn(2)-C6 fungal-type domain-containing protein</fullName>
    </recommendedName>
</protein>
<evidence type="ECO:0000256" key="2">
    <source>
        <dbReference type="ARBA" id="ARBA00023242"/>
    </source>
</evidence>
<feature type="region of interest" description="Disordered" evidence="3">
    <location>
        <begin position="52"/>
        <end position="94"/>
    </location>
</feature>
<dbReference type="Proteomes" id="UP000663888">
    <property type="component" value="Unassembled WGS sequence"/>
</dbReference>
<dbReference type="Pfam" id="PF11951">
    <property type="entry name" value="Fungal_trans_2"/>
    <property type="match status" value="1"/>
</dbReference>
<dbReference type="PROSITE" id="PS00463">
    <property type="entry name" value="ZN2_CY6_FUNGAL_1"/>
    <property type="match status" value="1"/>
</dbReference>
<feature type="compositionally biased region" description="Polar residues" evidence="3">
    <location>
        <begin position="164"/>
        <end position="174"/>
    </location>
</feature>
<dbReference type="GO" id="GO:0000981">
    <property type="term" value="F:DNA-binding transcription factor activity, RNA polymerase II-specific"/>
    <property type="evidence" value="ECO:0007669"/>
    <property type="project" value="InterPro"/>
</dbReference>
<dbReference type="EMBL" id="CAJMWX010001142">
    <property type="protein sequence ID" value="CAE6470583.1"/>
    <property type="molecule type" value="Genomic_DNA"/>
</dbReference>
<gene>
    <name evidence="5" type="ORF">RDB_LOCUS106670</name>
</gene>
<accession>A0A8H3C1Q8</accession>
<dbReference type="SUPFAM" id="SSF57701">
    <property type="entry name" value="Zn2/Cys6 DNA-binding domain"/>
    <property type="match status" value="1"/>
</dbReference>
<feature type="compositionally biased region" description="Polar residues" evidence="3">
    <location>
        <begin position="52"/>
        <end position="68"/>
    </location>
</feature>
<evidence type="ECO:0000256" key="1">
    <source>
        <dbReference type="ARBA" id="ARBA00004123"/>
    </source>
</evidence>
<proteinExistence type="predicted"/>
<sequence length="526" mass="59104">MYAKRVSGPYPLSCITCRERRKKCDRARPTCKRCEAGGFTCLGYASRETYPADSQSEQTPQAQKTPSFEPSAIPRCGRSNFSGETPLSTIDRPGAPKIYDIQNALALMPSTPVLYQQPPASSFTNPFLAGNASCLESPVNQVLTNNCGVPRVFTEPTDRRENSSSDLASGSSWNSPSCLVWSRHQTNTPAVQKEMVIQLDLPVYLGPDTSLATVEYITSQYERAYSLMALELTNIQDSFVKTCVIGRITVSKGSCWSLFIGAKVFEAATSCYHTRFTKQYVKTLDTFEKHIAAIDLNGLDRFAIADVTISFLTGLPQFISWNTAFVPELARLGWEEWLPACPVMFLLVLCRINSWRQRDPVSRDLDEWRRCEEDIKEWRPDYRCAQDPSQSWRTIGRLSVQEALRHMVLIYLYMGMRGSKSDDHQVQASCKQIVQLCKLVNANPNMAVHLHFPAMIAGICAINENHRSVIFKCLEQAEACRSYLFATAGFSSAIEHLWHGAGANGAPVTWEDYLDACRTVIRMEEW</sequence>
<dbReference type="PROSITE" id="PS50048">
    <property type="entry name" value="ZN2_CY6_FUNGAL_2"/>
    <property type="match status" value="1"/>
</dbReference>
<reference evidence="5" key="1">
    <citation type="submission" date="2021-01" db="EMBL/GenBank/DDBJ databases">
        <authorList>
            <person name="Kaushik A."/>
        </authorList>
    </citation>
    <scope>NUCLEOTIDE SEQUENCE</scope>
    <source>
        <strain evidence="5">AG4-R118</strain>
    </source>
</reference>
<dbReference type="PANTHER" id="PTHR37534">
    <property type="entry name" value="TRANSCRIPTIONAL ACTIVATOR PROTEIN UGA3"/>
    <property type="match status" value="1"/>
</dbReference>
<dbReference type="SMART" id="SM00066">
    <property type="entry name" value="GAL4"/>
    <property type="match status" value="1"/>
</dbReference>
<feature type="compositionally biased region" description="Polar residues" evidence="3">
    <location>
        <begin position="79"/>
        <end position="88"/>
    </location>
</feature>
<name>A0A8H3C1Q8_9AGAM</name>
<dbReference type="PANTHER" id="PTHR37534:SF46">
    <property type="entry name" value="ZN(II)2CYS6 TRANSCRIPTION FACTOR (EUROFUNG)"/>
    <property type="match status" value="1"/>
</dbReference>
<dbReference type="InterPro" id="IPR001138">
    <property type="entry name" value="Zn2Cys6_DnaBD"/>
</dbReference>
<comment type="caution">
    <text evidence="5">The sequence shown here is derived from an EMBL/GenBank/DDBJ whole genome shotgun (WGS) entry which is preliminary data.</text>
</comment>
<dbReference type="GO" id="GO:0008270">
    <property type="term" value="F:zinc ion binding"/>
    <property type="evidence" value="ECO:0007669"/>
    <property type="project" value="InterPro"/>
</dbReference>
<evidence type="ECO:0000313" key="5">
    <source>
        <dbReference type="EMBL" id="CAE6470583.1"/>
    </source>
</evidence>
<dbReference type="AlphaFoldDB" id="A0A8H3C1Q8"/>